<proteinExistence type="predicted"/>
<name>A0A1V0DZE8_9CAUD</name>
<gene>
    <name evidence="1" type="ORF">ABP12_00071</name>
</gene>
<keyword evidence="2" id="KW-1185">Reference proteome</keyword>
<evidence type="ECO:0000313" key="1">
    <source>
        <dbReference type="EMBL" id="ARB06812.1"/>
    </source>
</evidence>
<evidence type="ECO:0000313" key="2">
    <source>
        <dbReference type="Proteomes" id="UP000221758"/>
    </source>
</evidence>
<organism evidence="1 2">
    <name type="scientific">Acinetobacter phage WCHABP12</name>
    <dbReference type="NCBI Taxonomy" id="1965454"/>
    <lineage>
        <taxon>Viruses</taxon>
        <taxon>Duplodnaviria</taxon>
        <taxon>Heunggongvirae</taxon>
        <taxon>Uroviricota</taxon>
        <taxon>Caudoviricetes</taxon>
        <taxon>Obolenskvirus</taxon>
        <taxon>Obolenskvirus WCHABP12</taxon>
    </lineage>
</organism>
<sequence>MKLIIGNKYKWSHEPQILIYIGIKNGWHQFTLKGHVWCECLDSDLPYMEEAQ</sequence>
<dbReference type="EMBL" id="KY670595">
    <property type="protein sequence ID" value="ARB06812.1"/>
    <property type="molecule type" value="Genomic_DNA"/>
</dbReference>
<dbReference type="Proteomes" id="UP000221758">
    <property type="component" value="Segment"/>
</dbReference>
<protein>
    <submittedName>
        <fullName evidence="1">Uncharacterized protein</fullName>
    </submittedName>
</protein>
<dbReference type="OrthoDB" id="29227at10239"/>
<reference evidence="1 2" key="1">
    <citation type="submission" date="2017-02" db="EMBL/GenBank/DDBJ databases">
        <title>The complete genome of Acinetobacter Baumannii phage WCHABP12.</title>
        <authorList>
            <person name="Zhou W."/>
            <person name="Feng Y."/>
            <person name="Zong Z."/>
        </authorList>
    </citation>
    <scope>NUCLEOTIDE SEQUENCE [LARGE SCALE GENOMIC DNA]</scope>
</reference>
<accession>A0A1V0DZE8</accession>